<dbReference type="AlphaFoldDB" id="A0A9P0G2Y3"/>
<feature type="compositionally biased region" description="Basic and acidic residues" evidence="1">
    <location>
        <begin position="16"/>
        <end position="25"/>
    </location>
</feature>
<feature type="compositionally biased region" description="Low complexity" evidence="1">
    <location>
        <begin position="209"/>
        <end position="231"/>
    </location>
</feature>
<dbReference type="Proteomes" id="UP001152759">
    <property type="component" value="Chromosome 7"/>
</dbReference>
<protein>
    <submittedName>
        <fullName evidence="2">Uncharacterized protein</fullName>
    </submittedName>
</protein>
<evidence type="ECO:0000313" key="3">
    <source>
        <dbReference type="Proteomes" id="UP001152759"/>
    </source>
</evidence>
<proteinExistence type="predicted"/>
<dbReference type="EMBL" id="OU963868">
    <property type="protein sequence ID" value="CAH0775826.1"/>
    <property type="molecule type" value="Genomic_DNA"/>
</dbReference>
<feature type="region of interest" description="Disordered" evidence="1">
    <location>
        <begin position="203"/>
        <end position="264"/>
    </location>
</feature>
<organism evidence="2 3">
    <name type="scientific">Bemisia tabaci</name>
    <name type="common">Sweetpotato whitefly</name>
    <name type="synonym">Aleurodes tabaci</name>
    <dbReference type="NCBI Taxonomy" id="7038"/>
    <lineage>
        <taxon>Eukaryota</taxon>
        <taxon>Metazoa</taxon>
        <taxon>Ecdysozoa</taxon>
        <taxon>Arthropoda</taxon>
        <taxon>Hexapoda</taxon>
        <taxon>Insecta</taxon>
        <taxon>Pterygota</taxon>
        <taxon>Neoptera</taxon>
        <taxon>Paraneoptera</taxon>
        <taxon>Hemiptera</taxon>
        <taxon>Sternorrhyncha</taxon>
        <taxon>Aleyrodoidea</taxon>
        <taxon>Aleyrodidae</taxon>
        <taxon>Aleyrodinae</taxon>
        <taxon>Bemisia</taxon>
    </lineage>
</organism>
<evidence type="ECO:0000313" key="2">
    <source>
        <dbReference type="EMBL" id="CAH0775826.1"/>
    </source>
</evidence>
<reference evidence="2" key="1">
    <citation type="submission" date="2021-12" db="EMBL/GenBank/DDBJ databases">
        <authorList>
            <person name="King R."/>
        </authorList>
    </citation>
    <scope>NUCLEOTIDE SEQUENCE</scope>
</reference>
<feature type="compositionally biased region" description="Basic and acidic residues" evidence="1">
    <location>
        <begin position="33"/>
        <end position="61"/>
    </location>
</feature>
<feature type="region of interest" description="Disordered" evidence="1">
    <location>
        <begin position="1"/>
        <end position="75"/>
    </location>
</feature>
<evidence type="ECO:0000256" key="1">
    <source>
        <dbReference type="SAM" id="MobiDB-lite"/>
    </source>
</evidence>
<gene>
    <name evidence="2" type="ORF">BEMITA_LOCUS11993</name>
</gene>
<sequence>MRNLMPWGKGKYQTLKPEKEEKPEETAATGPSEHPKTPLVHDETGPSRAPAEKLKGKEKAGKAPLPEASPAEKVPYKKLDPQKITDLDGNNPIIWGVFHPEEGLFTVTQAECNAHCMTHFGEIITKDQASIPTFEPHLINQETVCRCEMNKERIKDHFMVAEFNYTEFTEEAKKGFCAARWWLSRQKIGVRILYELGARELQPLEPKGDTGASNSTGTTDSAAGTSESGTSKVPPASPGEALDKTPKETADEPKAKKDKGKAERRPKEVIVGAFTKGGPFTDAMCHYHCWATFGQIKVRPLDRKGSILMDFTEARVYPDGKTCKCLLNTSRDFKSHYKSDYYEKLQKWCKNFFFCAAKEYSKVKGTTVFLQYETLALPLTDRDKRPETNTPAKSPIMLSPAGTPLIRTPLMTPIGSPQRPPPDETINVEIIMGDASKKFLKTKTMGYLVHGTRTKEDCQRKCDEMFGFFMFSGGNTRLHFTRDFLDRKGRCKCILANVPIAVGLQSNGLRSEIGTFFQICREKSYEAAIRFLLQKTPDFLVWMGDALSAGQKGNLAKQFPLRCKFAADPQ</sequence>
<keyword evidence="3" id="KW-1185">Reference proteome</keyword>
<accession>A0A9P0G2Y3</accession>
<feature type="compositionally biased region" description="Basic and acidic residues" evidence="1">
    <location>
        <begin position="241"/>
        <end position="264"/>
    </location>
</feature>
<name>A0A9P0G2Y3_BEMTA</name>